<evidence type="ECO:0000256" key="8">
    <source>
        <dbReference type="ARBA" id="ARBA00023136"/>
    </source>
</evidence>
<feature type="transmembrane region" description="Helical" evidence="10">
    <location>
        <begin position="787"/>
        <end position="808"/>
    </location>
</feature>
<feature type="transmembrane region" description="Helical" evidence="10">
    <location>
        <begin position="397"/>
        <end position="420"/>
    </location>
</feature>
<keyword evidence="12" id="KW-1185">Reference proteome</keyword>
<keyword evidence="6" id="KW-0653">Protein transport</keyword>
<feature type="transmembrane region" description="Helical" evidence="10">
    <location>
        <begin position="642"/>
        <end position="662"/>
    </location>
</feature>
<proteinExistence type="inferred from homology"/>
<reference evidence="11 12" key="1">
    <citation type="journal article" date="2015" name="Fungal Genet. Biol.">
        <title>Evolution of novel wood decay mechanisms in Agaricales revealed by the genome sequences of Fistulina hepatica and Cylindrobasidium torrendii.</title>
        <authorList>
            <person name="Floudas D."/>
            <person name="Held B.W."/>
            <person name="Riley R."/>
            <person name="Nagy L.G."/>
            <person name="Koehler G."/>
            <person name="Ransdell A.S."/>
            <person name="Younus H."/>
            <person name="Chow J."/>
            <person name="Chiniquy J."/>
            <person name="Lipzen A."/>
            <person name="Tritt A."/>
            <person name="Sun H."/>
            <person name="Haridas S."/>
            <person name="LaButti K."/>
            <person name="Ohm R.A."/>
            <person name="Kues U."/>
            <person name="Blanchette R.A."/>
            <person name="Grigoriev I.V."/>
            <person name="Minto R.E."/>
            <person name="Hibbett D.S."/>
        </authorList>
    </citation>
    <scope>NUCLEOTIDE SEQUENCE [LARGE SCALE GENOMIC DNA]</scope>
    <source>
        <strain evidence="11 12">FP15055 ss-10</strain>
    </source>
</reference>
<dbReference type="NCBIfam" id="TIGR00728">
    <property type="entry name" value="OPT_sfam"/>
    <property type="match status" value="1"/>
</dbReference>
<dbReference type="GO" id="GO:0016020">
    <property type="term" value="C:membrane"/>
    <property type="evidence" value="ECO:0007669"/>
    <property type="project" value="UniProtKB-SubCell"/>
</dbReference>
<keyword evidence="5" id="KW-0571">Peptide transport</keyword>
<comment type="subcellular location">
    <subcellularLocation>
        <location evidence="1">Membrane</location>
        <topology evidence="1">Multi-pass membrane protein</topology>
    </subcellularLocation>
</comment>
<dbReference type="OrthoDB" id="9986677at2759"/>
<sequence>MSDEKFDEKKHVAGSPEPVVHDNGSSIDEKHFSAEVADVGDDVNALAADVEQAMAYAEGLTQEDVDDCLNHIVKAHSQDPNFPTRAMALVRQYLFDESIKADPVAYAKLYEEVKIEAALVMINSPYAEVRAVVSATDDPTLPSFTIRAFVIGLIYVAGGAFINQFFSIRQPGITIYANVAQLLAYPVGKACERFLPDWSFTIPFTGGETLSLNPGPFNMKEHMVITIMANVGFSTPYTKYILWVQYPERFFNQKWAKNFGYQALISLSTNFIGYGLAGVTRRFLVYPAHAIWPNNLATIALNRAFHSDSNAVVSGWAVSRMRFFAYVFVGMFVYFWFPNYIFQALSYFNWMTWIAPQNVLLAAITGSVASTGGLGLNPIPTFDYNQITVQGDPIINPFYTTVNLFFGCLLTLPIIVALWVNNVWYTGYLPINSNGVFDNTGARYNVSLAVDDNTLFDHEAFKQYSPAYLAASNILLYGFFFAAYSSTISHSILYHRHEIWQGFKNILARKSFTADAKYDVHSRLMSKYKEVPEWHYMIVLVISIGIGAAGVGAYPTHTSPAVVLYGLLLALIFCVPVGIIRAVTNAEITLNVLAEFFGGLWFPGNANAMNFFKSYGYVTTAHTLSFAQDLKLAHYTHIPPKITFWCQMVATFLSTFVSLAVINFQMVSIPDVCAPNQPDRFTCPGANTFFTASVLWGTLGPSRMFGAGAIYNGLIWCFLIGFVLPFVFYFLNNRFPITRYFHLPVFFLGALIWAPNNLSNIWPAVPLSYAFNVFIKKRYLGWWSKYNYVMASAIACAIAISAIIQFFAVQYKSVDIDWVGNTVPYAGCDGGGKGCTYLTLEKGQHFGPGVGEFD</sequence>
<evidence type="ECO:0000256" key="5">
    <source>
        <dbReference type="ARBA" id="ARBA00022856"/>
    </source>
</evidence>
<evidence type="ECO:0000313" key="12">
    <source>
        <dbReference type="Proteomes" id="UP000054007"/>
    </source>
</evidence>
<evidence type="ECO:0000256" key="4">
    <source>
        <dbReference type="ARBA" id="ARBA00022692"/>
    </source>
</evidence>
<feature type="transmembrane region" description="Helical" evidence="10">
    <location>
        <begin position="144"/>
        <end position="166"/>
    </location>
</feature>
<dbReference type="EMBL" id="KN880582">
    <property type="protein sequence ID" value="KIY65641.1"/>
    <property type="molecule type" value="Genomic_DNA"/>
</dbReference>
<feature type="transmembrane region" description="Helical" evidence="10">
    <location>
        <begin position="562"/>
        <end position="583"/>
    </location>
</feature>
<evidence type="ECO:0000256" key="1">
    <source>
        <dbReference type="ARBA" id="ARBA00004141"/>
    </source>
</evidence>
<dbReference type="Proteomes" id="UP000054007">
    <property type="component" value="Unassembled WGS sequence"/>
</dbReference>
<keyword evidence="3" id="KW-0813">Transport</keyword>
<keyword evidence="7 10" id="KW-1133">Transmembrane helix</keyword>
<organism evidence="11 12">
    <name type="scientific">Cylindrobasidium torrendii FP15055 ss-10</name>
    <dbReference type="NCBI Taxonomy" id="1314674"/>
    <lineage>
        <taxon>Eukaryota</taxon>
        <taxon>Fungi</taxon>
        <taxon>Dikarya</taxon>
        <taxon>Basidiomycota</taxon>
        <taxon>Agaricomycotina</taxon>
        <taxon>Agaricomycetes</taxon>
        <taxon>Agaricomycetidae</taxon>
        <taxon>Agaricales</taxon>
        <taxon>Marasmiineae</taxon>
        <taxon>Physalacriaceae</taxon>
        <taxon>Cylindrobasidium</taxon>
    </lineage>
</organism>
<dbReference type="InterPro" id="IPR004813">
    <property type="entry name" value="OPT"/>
</dbReference>
<dbReference type="PANTHER" id="PTHR22601">
    <property type="entry name" value="ISP4 LIKE PROTEIN"/>
    <property type="match status" value="1"/>
</dbReference>
<dbReference type="GO" id="GO:0015031">
    <property type="term" value="P:protein transport"/>
    <property type="evidence" value="ECO:0007669"/>
    <property type="project" value="UniProtKB-KW"/>
</dbReference>
<keyword evidence="4 10" id="KW-0812">Transmembrane</keyword>
<feature type="transmembrane region" description="Helical" evidence="10">
    <location>
        <begin position="323"/>
        <end position="342"/>
    </location>
</feature>
<feature type="transmembrane region" description="Helical" evidence="10">
    <location>
        <begin position="760"/>
        <end position="775"/>
    </location>
</feature>
<evidence type="ECO:0000256" key="3">
    <source>
        <dbReference type="ARBA" id="ARBA00022448"/>
    </source>
</evidence>
<name>A0A0D7B7X5_9AGAR</name>
<protein>
    <submittedName>
        <fullName evidence="11">OPT-domain-containing protein</fullName>
    </submittedName>
</protein>
<evidence type="ECO:0000256" key="9">
    <source>
        <dbReference type="SAM" id="MobiDB-lite"/>
    </source>
</evidence>
<dbReference type="AlphaFoldDB" id="A0A0D7B7X5"/>
<feature type="transmembrane region" description="Helical" evidence="10">
    <location>
        <begin position="354"/>
        <end position="376"/>
    </location>
</feature>
<feature type="transmembrane region" description="Helical" evidence="10">
    <location>
        <begin position="534"/>
        <end position="556"/>
    </location>
</feature>
<feature type="transmembrane region" description="Helical" evidence="10">
    <location>
        <begin position="709"/>
        <end position="730"/>
    </location>
</feature>
<accession>A0A0D7B7X5</accession>
<evidence type="ECO:0000256" key="10">
    <source>
        <dbReference type="SAM" id="Phobius"/>
    </source>
</evidence>
<evidence type="ECO:0000256" key="2">
    <source>
        <dbReference type="ARBA" id="ARBA00008807"/>
    </source>
</evidence>
<gene>
    <name evidence="11" type="ORF">CYLTODRAFT_379121</name>
</gene>
<dbReference type="NCBIfam" id="TIGR00727">
    <property type="entry name" value="ISP4_OPT"/>
    <property type="match status" value="1"/>
</dbReference>
<dbReference type="InterPro" id="IPR004648">
    <property type="entry name" value="Oligpept_transpt"/>
</dbReference>
<feature type="transmembrane region" description="Helical" evidence="10">
    <location>
        <begin position="474"/>
        <end position="494"/>
    </location>
</feature>
<comment type="similarity">
    <text evidence="2">Belongs to the oligopeptide OPT transporter family.</text>
</comment>
<evidence type="ECO:0000256" key="6">
    <source>
        <dbReference type="ARBA" id="ARBA00022927"/>
    </source>
</evidence>
<keyword evidence="8 10" id="KW-0472">Membrane</keyword>
<dbReference type="GO" id="GO:0035673">
    <property type="term" value="F:oligopeptide transmembrane transporter activity"/>
    <property type="evidence" value="ECO:0007669"/>
    <property type="project" value="InterPro"/>
</dbReference>
<evidence type="ECO:0000256" key="7">
    <source>
        <dbReference type="ARBA" id="ARBA00022989"/>
    </source>
</evidence>
<dbReference type="Pfam" id="PF03169">
    <property type="entry name" value="OPT"/>
    <property type="match status" value="1"/>
</dbReference>
<evidence type="ECO:0000313" key="11">
    <source>
        <dbReference type="EMBL" id="KIY65641.1"/>
    </source>
</evidence>
<feature type="compositionally biased region" description="Basic and acidic residues" evidence="9">
    <location>
        <begin position="1"/>
        <end position="11"/>
    </location>
</feature>
<feature type="region of interest" description="Disordered" evidence="9">
    <location>
        <begin position="1"/>
        <end position="25"/>
    </location>
</feature>